<evidence type="ECO:0000313" key="1">
    <source>
        <dbReference type="EMBL" id="PLW23724.1"/>
    </source>
</evidence>
<sequence>MANIGHQENNRLLRWLTSALKRVIHPLNGRYWSLRECITLLAANIGHQVRWV</sequence>
<keyword evidence="2" id="KW-1185">Reference proteome</keyword>
<protein>
    <submittedName>
        <fullName evidence="1">Uncharacterized protein</fullName>
    </submittedName>
</protein>
<dbReference type="Proteomes" id="UP000235388">
    <property type="component" value="Unassembled WGS sequence"/>
</dbReference>
<proteinExistence type="predicted"/>
<dbReference type="EMBL" id="PGCJ01000711">
    <property type="protein sequence ID" value="PLW23724.1"/>
    <property type="molecule type" value="Genomic_DNA"/>
</dbReference>
<comment type="caution">
    <text evidence="1">The sequence shown here is derived from an EMBL/GenBank/DDBJ whole genome shotgun (WGS) entry which is preliminary data.</text>
</comment>
<organism evidence="1 2">
    <name type="scientific">Puccinia coronata f. sp. avenae</name>
    <dbReference type="NCBI Taxonomy" id="200324"/>
    <lineage>
        <taxon>Eukaryota</taxon>
        <taxon>Fungi</taxon>
        <taxon>Dikarya</taxon>
        <taxon>Basidiomycota</taxon>
        <taxon>Pucciniomycotina</taxon>
        <taxon>Pucciniomycetes</taxon>
        <taxon>Pucciniales</taxon>
        <taxon>Pucciniaceae</taxon>
        <taxon>Puccinia</taxon>
    </lineage>
</organism>
<gene>
    <name evidence="1" type="ORF">PCANC_28255</name>
</gene>
<evidence type="ECO:0000313" key="2">
    <source>
        <dbReference type="Proteomes" id="UP000235388"/>
    </source>
</evidence>
<reference evidence="1 2" key="1">
    <citation type="submission" date="2017-11" db="EMBL/GenBank/DDBJ databases">
        <title>De novo assembly and phasing of dikaryotic genomes from two isolates of Puccinia coronata f. sp. avenae, the causal agent of oat crown rust.</title>
        <authorList>
            <person name="Miller M.E."/>
            <person name="Zhang Y."/>
            <person name="Omidvar V."/>
            <person name="Sperschneider J."/>
            <person name="Schwessinger B."/>
            <person name="Raley C."/>
            <person name="Palmer J.M."/>
            <person name="Garnica D."/>
            <person name="Upadhyaya N."/>
            <person name="Rathjen J."/>
            <person name="Taylor J.M."/>
            <person name="Park R.F."/>
            <person name="Dodds P.N."/>
            <person name="Hirsch C.D."/>
            <person name="Kianian S.F."/>
            <person name="Figueroa M."/>
        </authorList>
    </citation>
    <scope>NUCLEOTIDE SEQUENCE [LARGE SCALE GENOMIC DNA]</scope>
    <source>
        <strain evidence="1">12NC29</strain>
    </source>
</reference>
<dbReference type="AlphaFoldDB" id="A0A2N5TE02"/>
<accession>A0A2N5TE02</accession>
<name>A0A2N5TE02_9BASI</name>